<dbReference type="GO" id="GO:0060287">
    <property type="term" value="P:epithelial cilium movement involved in determination of left/right asymmetry"/>
    <property type="evidence" value="ECO:0007669"/>
    <property type="project" value="TreeGrafter"/>
</dbReference>
<proteinExistence type="inferred from homology"/>
<reference evidence="8 9" key="1">
    <citation type="submission" date="2018-11" db="EMBL/GenBank/DDBJ databases">
        <authorList>
            <consortium name="Pathogen Informatics"/>
        </authorList>
    </citation>
    <scope>NUCLEOTIDE SEQUENCE [LARGE SCALE GENOMIC DNA]</scope>
    <source>
        <strain evidence="8 9">Zambia</strain>
    </source>
</reference>
<name>A0A183LBJ0_9TREM</name>
<dbReference type="PANTHER" id="PTHR18962:SF0">
    <property type="entry name" value="COILED-COIL DOMAIN-CONTAINING PROTEIN 39"/>
    <property type="match status" value="1"/>
</dbReference>
<keyword evidence="3 5" id="KW-0175">Coiled coil</keyword>
<feature type="coiled-coil region" evidence="5">
    <location>
        <begin position="1216"/>
        <end position="1254"/>
    </location>
</feature>
<gene>
    <name evidence="8" type="ORF">SMRZ_LOCUS1165</name>
</gene>
<evidence type="ECO:0000256" key="3">
    <source>
        <dbReference type="ARBA" id="ARBA00023054"/>
    </source>
</evidence>
<evidence type="ECO:0000256" key="4">
    <source>
        <dbReference type="ARBA" id="ARBA00045182"/>
    </source>
</evidence>
<feature type="coiled-coil region" evidence="5">
    <location>
        <begin position="1665"/>
        <end position="1713"/>
    </location>
</feature>
<dbReference type="GO" id="GO:0005576">
    <property type="term" value="C:extracellular region"/>
    <property type="evidence" value="ECO:0007669"/>
    <property type="project" value="GOC"/>
</dbReference>
<feature type="coiled-coil region" evidence="5">
    <location>
        <begin position="858"/>
        <end position="934"/>
    </location>
</feature>
<feature type="coiled-coil region" evidence="5">
    <location>
        <begin position="1562"/>
        <end position="1589"/>
    </location>
</feature>
<feature type="domain" description="KY-like immunoglobulin-like" evidence="7">
    <location>
        <begin position="348"/>
        <end position="470"/>
    </location>
</feature>
<dbReference type="Proteomes" id="UP000277204">
    <property type="component" value="Unassembled WGS sequence"/>
</dbReference>
<dbReference type="GO" id="GO:0005930">
    <property type="term" value="C:axoneme"/>
    <property type="evidence" value="ECO:0007669"/>
    <property type="project" value="InterPro"/>
</dbReference>
<evidence type="ECO:0000313" key="9">
    <source>
        <dbReference type="Proteomes" id="UP000277204"/>
    </source>
</evidence>
<dbReference type="GO" id="GO:0060285">
    <property type="term" value="P:cilium-dependent cell motility"/>
    <property type="evidence" value="ECO:0007669"/>
    <property type="project" value="TreeGrafter"/>
</dbReference>
<evidence type="ECO:0000256" key="1">
    <source>
        <dbReference type="ARBA" id="ARBA00005805"/>
    </source>
</evidence>
<evidence type="ECO:0000256" key="2">
    <source>
        <dbReference type="ARBA" id="ARBA00016725"/>
    </source>
</evidence>
<dbReference type="Pfam" id="PF24161">
    <property type="entry name" value="CCDC39"/>
    <property type="match status" value="2"/>
</dbReference>
<dbReference type="STRING" id="48269.A0A183LBJ0"/>
<evidence type="ECO:0000313" key="8">
    <source>
        <dbReference type="EMBL" id="VDO50408.1"/>
    </source>
</evidence>
<dbReference type="InterPro" id="IPR056564">
    <property type="entry name" value="Ig-like_KY"/>
</dbReference>
<feature type="compositionally biased region" description="Acidic residues" evidence="6">
    <location>
        <begin position="1882"/>
        <end position="1892"/>
    </location>
</feature>
<feature type="coiled-coil region" evidence="5">
    <location>
        <begin position="1361"/>
        <end position="1423"/>
    </location>
</feature>
<keyword evidence="9" id="KW-1185">Reference proteome</keyword>
<feature type="compositionally biased region" description="Low complexity" evidence="6">
    <location>
        <begin position="1842"/>
        <end position="1853"/>
    </location>
</feature>
<dbReference type="PANTHER" id="PTHR18962">
    <property type="entry name" value="COILED-COIL DOMAIN-CONTAINING PROTEIN 39"/>
    <property type="match status" value="1"/>
</dbReference>
<evidence type="ECO:0000259" key="7">
    <source>
        <dbReference type="Pfam" id="PF23265"/>
    </source>
</evidence>
<dbReference type="InterPro" id="IPR033290">
    <property type="entry name" value="CCDC39"/>
</dbReference>
<dbReference type="EMBL" id="UZAI01000245">
    <property type="protein sequence ID" value="VDO50408.1"/>
    <property type="molecule type" value="Genomic_DNA"/>
</dbReference>
<feature type="compositionally biased region" description="Polar residues" evidence="6">
    <location>
        <begin position="1905"/>
        <end position="1920"/>
    </location>
</feature>
<evidence type="ECO:0000256" key="6">
    <source>
        <dbReference type="SAM" id="MobiDB-lite"/>
    </source>
</evidence>
<feature type="compositionally biased region" description="Polar residues" evidence="6">
    <location>
        <begin position="1854"/>
        <end position="1874"/>
    </location>
</feature>
<organism evidence="8 9">
    <name type="scientific">Schistosoma margrebowiei</name>
    <dbReference type="NCBI Taxonomy" id="48269"/>
    <lineage>
        <taxon>Eukaryota</taxon>
        <taxon>Metazoa</taxon>
        <taxon>Spiralia</taxon>
        <taxon>Lophotrochozoa</taxon>
        <taxon>Platyhelminthes</taxon>
        <taxon>Trematoda</taxon>
        <taxon>Digenea</taxon>
        <taxon>Strigeidida</taxon>
        <taxon>Schistosomatoidea</taxon>
        <taxon>Schistosomatidae</taxon>
        <taxon>Schistosoma</taxon>
    </lineage>
</organism>
<dbReference type="Pfam" id="PF23265">
    <property type="entry name" value="Ig-like_KY"/>
    <property type="match status" value="1"/>
</dbReference>
<sequence length="1920" mass="221760">MSKNIFRTSSFTFSFFFFNILYLDKSEPPITTEESINHHIIPNDNETIKLRSHISILEPAPSNYELPKPLSISSTMNVIKPNLDPSTFTKQLMINQSMLDDNYITQPIDHIACELARSHIKPATWKDLYWSLIGKRHLSNNELIIKALFSWLCSIPIGKLPFLTYDELKQAEQDNIQYAKEALTNKTKQLKLDSPEFILNEMSYGKATYLQAFESLCHYSNIPCVTVKGLAKGVDYVVGMRLTDINDQLQQQQSSSSAASSSSSSIMHRLQHAWNAAYIDNKWALFDPMWAAQRLAVSANTRLSQLVQTGQMDYETDMFYFNVDPAKFIYSHFPFDENWQMLKPPVTLKEFENSVLLKPAFFRHGLGLLSHQDCVILAPNKLVIKLSMPKTLTDTLKFTFNLKYEGKDDNLDLPNLSQFGIHELSKRDATVTFHFRFPKPGGYKLTLYAQRIGEKLFADICEYRVESKMSTDLQQTEPVVMDTTTTSNNNNNGTSKPALTILPFPPTSQGHYGPAEKAKELDIITIPEDLETHLNCHTGILEIKFTTKDPQRKLPRLTARLKSSIHETSMLTDCILLRNIEATSPGSLISATNRLSGTQTIQGSRINMIILTAYLPTGGEYALEVYGAPADSDENTSYFLVWQFLINSEYGVRLSTPVRKRLATMNLGPQDETWSTLGLKLLSHDDPLIHVPTAGSIELQKTRSKSEIMSQYMSQGDKIMNGVSTNDSLIVPTTSPDQTNEIDDEVQDPRSCDLKIRISKESQQKLYVVGQFVDISTPEEEDCTNYLLQQWDEIDEPNINEHLTYFIRIPKGDHYYKLYIYAIPINNNELPQSLPLVYTYLIEAPPRIMSSEIPYIGLEELQNQLFQRNNQLDIEQSKVKQLKNHMKNVQQEIAYTNTLCNLRDKEINEELHQIKLIEREYERLIQENKKISQINNDIIEKKSFLETLFYQKRKELENSSAHVDSDKTSLENLMKTIGEHDEDMKIIEKYIKQDNTKIKELDLELEKLTNKRNELKSKLDTTYTNRLVDQVKFDSLSKEIKEAYAQRDSLIKQWENVINQMRQRDIQLDQFSQRLNQIKVQVYEQKQLNKEKLNFLHLQIENNSDVQHHLNEIIKNITQCKEDLQNTEMKRQDFHSEVFIYVLLLIILNCVPMFGIDSNYHAIQSSGPDQNQKILDEDQRYRLNQHQKSNPKGSVATLGDELEALKRTVDKAVIDLEAARVLNSQLKKEKEKKLQNLEKLKESIENSMKQLSYVTECKLTVEQYANEADKQLSLQEFNHELYCKQLNKLRDDKFKVNQKYEELIHEEKLLKQSISGNETTKRNLMMKIEMLDAQLLKQQEVLYRQDFTIQSLERRIGKMTGEQNVEQCEFMENKINELTNELNERNNTVNLLTNQLRNLSRELHRIKREHELLYNKNDLLNNQLNTNELEMDIMLKEKEKETCNLQKLLIEKNLKKLQVNKLTKIYEQYTNKRYDLQKASCELNSTIKERTEQINLHQIMLNKQIKINTTENSQLNIEIQERKSKVDKLIKRYEIITALMAPPEGEETRNQTYYIIKAAQDKELLQRKGDTLDNEIRILEQEIVALENTLALMNGCNTVYRMSLSQLPNDAEEIKQQTELNEQIRVLNIKSRYDQSRLKELQDLYNVSKVSYTMQESSIRLDNDIELYKDQTKRLEIELEHRMNEIEKQNTRLKRAYERMEKAKRLVKKDDQENIGPDIEVTCTDQITIDGKDLEDVKTFTYLGSIIDEHGGSDADVKARIGKARAAYLQLNEQLLYFFFVLQARLTKELVTHTTNELLNRIKGDLTIYEQARVMLSTSGIPVNNLAISGIQQRRISNLSSSTKSLISSSRTTPTPIGSNPTSPDSSTKCSSKVCSPRSESICDDDDNDDGDGGGCGGNDKCDNVQISSRTSKRNSSNDM</sequence>
<feature type="region of interest" description="Disordered" evidence="6">
    <location>
        <begin position="1842"/>
        <end position="1920"/>
    </location>
</feature>
<feature type="coiled-coil region" evidence="5">
    <location>
        <begin position="991"/>
        <end position="1053"/>
    </location>
</feature>
<comment type="function">
    <text evidence="4">Required for assembly of dynein regulatory complex (DRC) and inner dynein arm (IDA) complexes, which are responsible for ciliary beat regulation, thereby playing a central role in motility in cilia and flagella. Probably acts together with CCDC40 to form a molecular ruler that determines the 96 nanometer (nm) repeat length and arrangements of components in cilia and flagella. Not required for outer dynein arm complexes assembly.</text>
</comment>
<accession>A0A183LBJ0</accession>
<evidence type="ECO:0000256" key="5">
    <source>
        <dbReference type="SAM" id="Coils"/>
    </source>
</evidence>
<protein>
    <recommendedName>
        <fullName evidence="2">Coiled-coil domain-containing protein 39</fullName>
    </recommendedName>
</protein>
<comment type="similarity">
    <text evidence="1">Belongs to the CCDC39 family.</text>
</comment>
<dbReference type="GO" id="GO:0036159">
    <property type="term" value="P:inner dynein arm assembly"/>
    <property type="evidence" value="ECO:0007669"/>
    <property type="project" value="InterPro"/>
</dbReference>